<dbReference type="GO" id="GO:0019867">
    <property type="term" value="C:outer membrane"/>
    <property type="evidence" value="ECO:0007669"/>
    <property type="project" value="InterPro"/>
</dbReference>
<name>A0A0E9N4E2_9BACT</name>
<evidence type="ECO:0000259" key="3">
    <source>
        <dbReference type="Pfam" id="PF01103"/>
    </source>
</evidence>
<keyword evidence="5" id="KW-1185">Reference proteome</keyword>
<evidence type="ECO:0000256" key="2">
    <source>
        <dbReference type="ARBA" id="ARBA00023136"/>
    </source>
</evidence>
<evidence type="ECO:0000313" key="5">
    <source>
        <dbReference type="Proteomes" id="UP000033121"/>
    </source>
</evidence>
<comment type="caution">
    <text evidence="4">The sequence shown here is derived from an EMBL/GenBank/DDBJ whole genome shotgun (WGS) entry which is preliminary data.</text>
</comment>
<dbReference type="Proteomes" id="UP000033121">
    <property type="component" value="Unassembled WGS sequence"/>
</dbReference>
<proteinExistence type="predicted"/>
<dbReference type="Gene3D" id="2.40.160.50">
    <property type="entry name" value="membrane protein fhac: a member of the omp85/tpsb transporter family"/>
    <property type="match status" value="1"/>
</dbReference>
<dbReference type="InterPro" id="IPR000184">
    <property type="entry name" value="Bac_surfAg_D15"/>
</dbReference>
<dbReference type="Pfam" id="PF01103">
    <property type="entry name" value="Omp85"/>
    <property type="match status" value="1"/>
</dbReference>
<evidence type="ECO:0000313" key="4">
    <source>
        <dbReference type="EMBL" id="GAO44658.1"/>
    </source>
</evidence>
<dbReference type="STRING" id="1220578.FPE01S_03_06970"/>
<gene>
    <name evidence="4" type="ORF">FPE01S_03_06970</name>
</gene>
<dbReference type="EMBL" id="BBWV01000003">
    <property type="protein sequence ID" value="GAO44658.1"/>
    <property type="molecule type" value="Genomic_DNA"/>
</dbReference>
<dbReference type="RefSeq" id="WP_046370547.1">
    <property type="nucleotide sequence ID" value="NZ_BBWV01000003.1"/>
</dbReference>
<sequence>MTCCTRAVAQDSVTVMVHQSYDKPGKFHRYFFGENYRKEWAMPVTLPLLRISVLKGGLRPDQLGGGMQSQSLRLKDNNGKEWVLRSVEKIPDKLLPPLLQQTFARDWIDDVTSAQHPFSALAVPPFATAVNIPHAQPILGVVADDPALGEYRRQFAGLVVLFEEREPLEPSDNSEKMQKNLLSDNDYRLNGAEFLTARLLDMYLGDWDRHEDQWRWHPEKTDGITTYSGVPRDRDQVFHLTEGFFPKMASRSYILPTLRDFDPHIKKVRWLMSKTRFVHPYPGFQLSATVWDSTAKAFQAAITDAVIDSALLRLPAPAFRLRGATLREKLISRRERVPDAAMEYYRFTQRIVDIRASNKNEWITIADTGNRDLVVRMYKINRQHEITDLLMEKTYDHHLTREIRLYTGEGADSVRISNANSPIKLRLIAPDSATVALQSGKRKLKQYDAARTPFHPVNLYDIWQPKINVGINIDDGFLLGAGFIFTRQHGFGKQPFASRHQLMATHSFSTAAYRITYQGEWTDVAGNADLLVRALINAPNNTFNFFGSGNETVYDKTGDYKTYYRTRFNTYRFEPSLRWTFGNTATLSAGPSLYYYVYDPEDNKGRFINQPGAVTTYDSATIYENKLHLGAGLTYILDRRDSRIIPRRGMYVHLRLQGYAGLESFAKDYGQFIGEIDFYRALGKKKRFVLANRTGGAVTVGKEAFYQQAVLGGQENLLGYRQFRFAGRHSLYNNLEARIRIVRVASYILPGELGLTSFWDIGRIWVPDEKSGVWHNGVGAGIYFVPASLVSFNVLAGYSKEGWYPYFTMAFRF</sequence>
<protein>
    <recommendedName>
        <fullName evidence="3">Bacterial surface antigen (D15) domain-containing protein</fullName>
    </recommendedName>
</protein>
<comment type="subcellular location">
    <subcellularLocation>
        <location evidence="1">Membrane</location>
    </subcellularLocation>
</comment>
<reference evidence="4 5" key="1">
    <citation type="submission" date="2015-04" db="EMBL/GenBank/DDBJ databases">
        <title>Whole genome shotgun sequence of Flavihumibacter petaseus NBRC 106054.</title>
        <authorList>
            <person name="Miyazawa S."/>
            <person name="Hosoyama A."/>
            <person name="Hashimoto M."/>
            <person name="Noguchi M."/>
            <person name="Tsuchikane K."/>
            <person name="Ohji S."/>
            <person name="Yamazoe A."/>
            <person name="Ichikawa N."/>
            <person name="Kimura A."/>
            <person name="Fujita N."/>
        </authorList>
    </citation>
    <scope>NUCLEOTIDE SEQUENCE [LARGE SCALE GENOMIC DNA]</scope>
    <source>
        <strain evidence="4 5">NBRC 106054</strain>
    </source>
</reference>
<keyword evidence="2" id="KW-0472">Membrane</keyword>
<dbReference type="AlphaFoldDB" id="A0A0E9N4E2"/>
<organism evidence="4 5">
    <name type="scientific">Flavihumibacter petaseus NBRC 106054</name>
    <dbReference type="NCBI Taxonomy" id="1220578"/>
    <lineage>
        <taxon>Bacteria</taxon>
        <taxon>Pseudomonadati</taxon>
        <taxon>Bacteroidota</taxon>
        <taxon>Chitinophagia</taxon>
        <taxon>Chitinophagales</taxon>
        <taxon>Chitinophagaceae</taxon>
        <taxon>Flavihumibacter</taxon>
    </lineage>
</organism>
<accession>A0A0E9N4E2</accession>
<feature type="domain" description="Bacterial surface antigen (D15)" evidence="3">
    <location>
        <begin position="552"/>
        <end position="773"/>
    </location>
</feature>
<evidence type="ECO:0000256" key="1">
    <source>
        <dbReference type="ARBA" id="ARBA00004370"/>
    </source>
</evidence>